<evidence type="ECO:0000313" key="3">
    <source>
        <dbReference type="Proteomes" id="UP000427769"/>
    </source>
</evidence>
<proteinExistence type="predicted"/>
<evidence type="ECO:0000313" key="2">
    <source>
        <dbReference type="EMBL" id="BBO73976.1"/>
    </source>
</evidence>
<dbReference type="GO" id="GO:0016787">
    <property type="term" value="F:hydrolase activity"/>
    <property type="evidence" value="ECO:0007669"/>
    <property type="project" value="InterPro"/>
</dbReference>
<dbReference type="EMBL" id="AP021875">
    <property type="protein sequence ID" value="BBO73976.1"/>
    <property type="molecule type" value="Genomic_DNA"/>
</dbReference>
<dbReference type="KEGG" id="dwd:DSCW_13930"/>
<dbReference type="PANTHER" id="PTHR12905">
    <property type="entry name" value="METALLOPHOSPHOESTERASE"/>
    <property type="match status" value="1"/>
</dbReference>
<dbReference type="RefSeq" id="WP_155303040.1">
    <property type="nucleotide sequence ID" value="NZ_AP021875.1"/>
</dbReference>
<dbReference type="AlphaFoldDB" id="A0A5K7YX98"/>
<dbReference type="InterPro" id="IPR029052">
    <property type="entry name" value="Metallo-depent_PP-like"/>
</dbReference>
<evidence type="ECO:0000259" key="1">
    <source>
        <dbReference type="Pfam" id="PF00149"/>
    </source>
</evidence>
<dbReference type="SUPFAM" id="SSF56300">
    <property type="entry name" value="Metallo-dependent phosphatases"/>
    <property type="match status" value="1"/>
</dbReference>
<dbReference type="Pfam" id="PF00149">
    <property type="entry name" value="Metallophos"/>
    <property type="match status" value="1"/>
</dbReference>
<dbReference type="OrthoDB" id="332939at2"/>
<dbReference type="Proteomes" id="UP000427769">
    <property type="component" value="Chromosome"/>
</dbReference>
<organism evidence="2 3">
    <name type="scientific">Desulfosarcina widdelii</name>
    <dbReference type="NCBI Taxonomy" id="947919"/>
    <lineage>
        <taxon>Bacteria</taxon>
        <taxon>Pseudomonadati</taxon>
        <taxon>Thermodesulfobacteriota</taxon>
        <taxon>Desulfobacteria</taxon>
        <taxon>Desulfobacterales</taxon>
        <taxon>Desulfosarcinaceae</taxon>
        <taxon>Desulfosarcina</taxon>
    </lineage>
</organism>
<feature type="domain" description="Calcineurin-like phosphoesterase" evidence="1">
    <location>
        <begin position="1"/>
        <end position="168"/>
    </location>
</feature>
<sequence length="199" mass="23203">MKILAISDIVVPELSDRIDARRFRSVELILSCGDLPPEYLSAIREKLDVPLFYVRGNHDIRYRSSPPVGCLNIHQRRISFNGLRFMGLEGSRWYNGGPIQYREYQMRRMIWRMMPGLWLGGGVDIVVTHAPPRHINDAEDRCHRGFKSFLKLIARFKPRYFVHGHIHAHFTDPSQRMTRVGETQVINAFAWHLLEVDHG</sequence>
<keyword evidence="3" id="KW-1185">Reference proteome</keyword>
<dbReference type="InterPro" id="IPR004843">
    <property type="entry name" value="Calcineurin-like_PHP"/>
</dbReference>
<name>A0A5K7YX98_9BACT</name>
<dbReference type="PANTHER" id="PTHR12905:SF0">
    <property type="entry name" value="CALCINEURIN-LIKE PHOSPHOESTERASE DOMAIN-CONTAINING PROTEIN"/>
    <property type="match status" value="1"/>
</dbReference>
<reference evidence="2 3" key="1">
    <citation type="submission" date="2019-11" db="EMBL/GenBank/DDBJ databases">
        <title>Comparative genomics of hydrocarbon-degrading Desulfosarcina strains.</title>
        <authorList>
            <person name="Watanabe M."/>
            <person name="Kojima H."/>
            <person name="Fukui M."/>
        </authorList>
    </citation>
    <scope>NUCLEOTIDE SEQUENCE [LARGE SCALE GENOMIC DNA]</scope>
    <source>
        <strain evidence="2 3">PP31</strain>
    </source>
</reference>
<accession>A0A5K7YX98</accession>
<gene>
    <name evidence="2" type="ORF">DSCW_13930</name>
</gene>
<dbReference type="InterPro" id="IPR051693">
    <property type="entry name" value="UPF0046_metallophosphoest"/>
</dbReference>
<dbReference type="Gene3D" id="3.60.21.10">
    <property type="match status" value="1"/>
</dbReference>
<protein>
    <submittedName>
        <fullName evidence="2">Serine/threonine protein phosphatase</fullName>
    </submittedName>
</protein>